<name>A0A077QSE1_9BASI</name>
<evidence type="ECO:0000313" key="2">
    <source>
        <dbReference type="EMBL" id="CDI52515.1"/>
    </source>
</evidence>
<feature type="region of interest" description="Disordered" evidence="1">
    <location>
        <begin position="1"/>
        <end position="41"/>
    </location>
</feature>
<protein>
    <submittedName>
        <fullName evidence="2">Uncharacterized protein</fullName>
    </submittedName>
</protein>
<proteinExistence type="predicted"/>
<organism evidence="2">
    <name type="scientific">Melanopsichium pennsylvanicum 4</name>
    <dbReference type="NCBI Taxonomy" id="1398559"/>
    <lineage>
        <taxon>Eukaryota</taxon>
        <taxon>Fungi</taxon>
        <taxon>Dikarya</taxon>
        <taxon>Basidiomycota</taxon>
        <taxon>Ustilaginomycotina</taxon>
        <taxon>Ustilaginomycetes</taxon>
        <taxon>Ustilaginales</taxon>
        <taxon>Ustilaginaceae</taxon>
        <taxon>Melanopsichium</taxon>
    </lineage>
</organism>
<reference evidence="2" key="1">
    <citation type="journal article" date="2014" name="Genome Biol. Evol.">
        <title>Gene Loss Rather Than Gene Gain Is Associated with a Host Jump from Monocots to Dicots in the Smut Fungus Melanopsichium pennsylvanicum.</title>
        <authorList>
            <person name="Sharma R."/>
            <person name="Mishra B."/>
            <person name="Runge F."/>
            <person name="Thines M."/>
        </authorList>
    </citation>
    <scope>NUCLEOTIDE SEQUENCE</scope>
    <source>
        <strain evidence="2">4</strain>
    </source>
</reference>
<dbReference type="AlphaFoldDB" id="A0A077QSE1"/>
<dbReference type="EMBL" id="HG529543">
    <property type="protein sequence ID" value="CDI52515.1"/>
    <property type="molecule type" value="Genomic_DNA"/>
</dbReference>
<sequence length="101" mass="10743">MGAPHFGSKEPSHRTSADLAVKVGERPNLGKGPPLNSKKGSEKAIMCLSSQVVVAELHGNMERNTDTLAERPRSDLTITSATIGEGVMINASRNQLCALME</sequence>
<evidence type="ECO:0000256" key="1">
    <source>
        <dbReference type="SAM" id="MobiDB-lite"/>
    </source>
</evidence>
<feature type="compositionally biased region" description="Basic and acidic residues" evidence="1">
    <location>
        <begin position="7"/>
        <end position="16"/>
    </location>
</feature>
<accession>A0A077QSE1</accession>